<dbReference type="OrthoDB" id="344165at2759"/>
<keyword evidence="1" id="KW-0496">Mitochondrion</keyword>
<dbReference type="EMBL" id="LR215066">
    <property type="protein sequence ID" value="VEV56924.1"/>
    <property type="molecule type" value="Genomic_DNA"/>
</dbReference>
<name>A0A449BU00_PLAVN</name>
<comment type="function">
    <text evidence="1">Mitochondrial intermembrane chaperone that participates in the import and insertion of some multi-pass transmembrane proteins into the mitochondrial inner membrane. Also required for the transfer of beta-barrel precursors from the TOM complex to the sorting and assembly machinery (SAM complex) of the outer membrane. Acts as a chaperone-like protein that protects the hydrophobic precursors from aggregation and guide them through the mitochondrial intermembrane space.</text>
</comment>
<dbReference type="InterPro" id="IPR004217">
    <property type="entry name" value="Tim10-like"/>
</dbReference>
<dbReference type="Proteomes" id="UP000290582">
    <property type="component" value="Chromosome PVVCY_10"/>
</dbReference>
<dbReference type="InterPro" id="IPR035427">
    <property type="entry name" value="Tim10-like_dom_sf"/>
</dbReference>
<comment type="similarity">
    <text evidence="1">Belongs to the small Tim family.</text>
</comment>
<organism evidence="3 4">
    <name type="scientific">Plasmodium vinckei vinckei</name>
    <dbReference type="NCBI Taxonomy" id="54757"/>
    <lineage>
        <taxon>Eukaryota</taxon>
        <taxon>Sar</taxon>
        <taxon>Alveolata</taxon>
        <taxon>Apicomplexa</taxon>
        <taxon>Aconoidasida</taxon>
        <taxon>Haemosporida</taxon>
        <taxon>Plasmodiidae</taxon>
        <taxon>Plasmodium</taxon>
        <taxon>Plasmodium (Vinckeia)</taxon>
    </lineage>
</organism>
<evidence type="ECO:0000313" key="4">
    <source>
        <dbReference type="Proteomes" id="UP000290582"/>
    </source>
</evidence>
<keyword evidence="1" id="KW-0999">Mitochondrion inner membrane</keyword>
<dbReference type="AlphaFoldDB" id="A0A449BU00"/>
<evidence type="ECO:0000259" key="2">
    <source>
        <dbReference type="Pfam" id="PF02953"/>
    </source>
</evidence>
<dbReference type="Gene3D" id="1.10.287.810">
    <property type="entry name" value="Mitochondrial import inner membrane translocase subunit tim13 like domains"/>
    <property type="match status" value="1"/>
</dbReference>
<gene>
    <name evidence="3" type="ORF">PVVCY_1002670</name>
</gene>
<dbReference type="Pfam" id="PF02953">
    <property type="entry name" value="zf-Tim10_DDP"/>
    <property type="match status" value="1"/>
</dbReference>
<keyword evidence="1" id="KW-0653">Protein transport</keyword>
<keyword evidence="1" id="KW-1015">Disulfide bond</keyword>
<evidence type="ECO:0000313" key="3">
    <source>
        <dbReference type="EMBL" id="VEV56924.1"/>
    </source>
</evidence>
<comment type="subunit">
    <text evidence="1">Heterohexamer.</text>
</comment>
<sequence>MDSETKDGNIDNFLSQLNTLNKIISSFKETCKISSYCFDKCVSYPERSLSNANKKCIWNCTQRYIECDYFIKNRSKDTGKLSSINLMDEINASNFGKIKN</sequence>
<dbReference type="KEGG" id="pvv:PVVCY_1002670"/>
<dbReference type="SUPFAM" id="SSF144122">
    <property type="entry name" value="Tim10-like"/>
    <property type="match status" value="1"/>
</dbReference>
<dbReference type="RefSeq" id="XP_008623939.1">
    <property type="nucleotide sequence ID" value="XM_008625717.1"/>
</dbReference>
<keyword evidence="1" id="KW-0811">Translocation</keyword>
<dbReference type="GeneID" id="19960255"/>
<keyword evidence="1" id="KW-0143">Chaperone</keyword>
<protein>
    <recommendedName>
        <fullName evidence="1">Mitochondrial import inner membrane translocase subunit</fullName>
    </recommendedName>
</protein>
<dbReference type="GO" id="GO:0015031">
    <property type="term" value="P:protein transport"/>
    <property type="evidence" value="ECO:0007669"/>
    <property type="project" value="UniProtKB-KW"/>
</dbReference>
<evidence type="ECO:0000256" key="1">
    <source>
        <dbReference type="RuleBase" id="RU367043"/>
    </source>
</evidence>
<feature type="domain" description="Tim10-like" evidence="2">
    <location>
        <begin position="32"/>
        <end position="74"/>
    </location>
</feature>
<accession>A0A449BU00</accession>
<dbReference type="VEuPathDB" id="PlasmoDB:PVVCY_1002670"/>
<keyword evidence="1" id="KW-0813">Transport</keyword>
<dbReference type="GO" id="GO:0005743">
    <property type="term" value="C:mitochondrial inner membrane"/>
    <property type="evidence" value="ECO:0007669"/>
    <property type="project" value="UniProtKB-SubCell"/>
</dbReference>
<comment type="subcellular location">
    <subcellularLocation>
        <location evidence="1">Mitochondrion inner membrane</location>
        <topology evidence="1">Peripheral membrane protein</topology>
        <orientation evidence="1">Intermembrane side</orientation>
    </subcellularLocation>
</comment>
<proteinExistence type="inferred from homology"/>
<reference evidence="3 4" key="1">
    <citation type="submission" date="2019-01" db="EMBL/GenBank/DDBJ databases">
        <authorList>
            <person name="Ramaprasad A."/>
        </authorList>
    </citation>
    <scope>NUCLEOTIDE SEQUENCE [LARGE SCALE GENOMIC DNA]</scope>
</reference>
<keyword evidence="1" id="KW-0472">Membrane</keyword>
<comment type="domain">
    <text evidence="1">The twin CX3C motif contains 4 conserved Cys residues that form 2 disulfide bonds in the mitochondrial intermembrane space.</text>
</comment>